<evidence type="ECO:0000313" key="3">
    <source>
        <dbReference type="Proteomes" id="UP000242450"/>
    </source>
</evidence>
<feature type="region of interest" description="Disordered" evidence="1">
    <location>
        <begin position="1"/>
        <end position="25"/>
    </location>
</feature>
<name>A0A212C2I5_CEREH</name>
<dbReference type="AlphaFoldDB" id="A0A212C2I5"/>
<evidence type="ECO:0000313" key="2">
    <source>
        <dbReference type="EMBL" id="OWK00180.1"/>
    </source>
</evidence>
<organism evidence="2 3">
    <name type="scientific">Cervus elaphus hippelaphus</name>
    <name type="common">European red deer</name>
    <dbReference type="NCBI Taxonomy" id="46360"/>
    <lineage>
        <taxon>Eukaryota</taxon>
        <taxon>Metazoa</taxon>
        <taxon>Chordata</taxon>
        <taxon>Craniata</taxon>
        <taxon>Vertebrata</taxon>
        <taxon>Euteleostomi</taxon>
        <taxon>Mammalia</taxon>
        <taxon>Eutheria</taxon>
        <taxon>Laurasiatheria</taxon>
        <taxon>Artiodactyla</taxon>
        <taxon>Ruminantia</taxon>
        <taxon>Pecora</taxon>
        <taxon>Cervidae</taxon>
        <taxon>Cervinae</taxon>
        <taxon>Cervus</taxon>
    </lineage>
</organism>
<dbReference type="EMBL" id="MKHE01000033">
    <property type="protein sequence ID" value="OWK00180.1"/>
    <property type="molecule type" value="Genomic_DNA"/>
</dbReference>
<comment type="caution">
    <text evidence="2">The sequence shown here is derived from an EMBL/GenBank/DDBJ whole genome shotgun (WGS) entry which is preliminary data.</text>
</comment>
<dbReference type="Proteomes" id="UP000242450">
    <property type="component" value="Chromosome 33"/>
</dbReference>
<evidence type="ECO:0000256" key="1">
    <source>
        <dbReference type="SAM" id="MobiDB-lite"/>
    </source>
</evidence>
<keyword evidence="3" id="KW-1185">Reference proteome</keyword>
<sequence>MFLRPGLAGHHPQLQQEGGATGDQYCPSDPLLLGHAHQLHQNMQALFGALAEAEEQQTYLHDLAVSHRTRRLAGHHLGDYGPA</sequence>
<gene>
    <name evidence="2" type="ORF">Celaphus_00015810</name>
</gene>
<accession>A0A212C2I5</accession>
<proteinExistence type="predicted"/>
<protein>
    <submittedName>
        <fullName evidence="2">Uncharacterized protein</fullName>
    </submittedName>
</protein>
<reference evidence="2 3" key="1">
    <citation type="journal article" date="2018" name="Mol. Genet. Genomics">
        <title>The red deer Cervus elaphus genome CerEla1.0: sequencing, annotating, genes, and chromosomes.</title>
        <authorList>
            <person name="Bana N.A."/>
            <person name="Nyiri A."/>
            <person name="Nagy J."/>
            <person name="Frank K."/>
            <person name="Nagy T."/>
            <person name="Steger V."/>
            <person name="Schiller M."/>
            <person name="Lakatos P."/>
            <person name="Sugar L."/>
            <person name="Horn P."/>
            <person name="Barta E."/>
            <person name="Orosz L."/>
        </authorList>
    </citation>
    <scope>NUCLEOTIDE SEQUENCE [LARGE SCALE GENOMIC DNA]</scope>
    <source>
        <strain evidence="2">Hungarian</strain>
    </source>
</reference>